<reference evidence="1" key="1">
    <citation type="submission" date="2014-05" db="EMBL/GenBank/DDBJ databases">
        <title>The transcriptome of the halophilic microalga Tetraselmis sp. GSL018 isolated from the Great Salt Lake, Utah.</title>
        <authorList>
            <person name="Jinkerson R.E."/>
            <person name="D'Adamo S."/>
            <person name="Posewitz M.C."/>
        </authorList>
    </citation>
    <scope>NUCLEOTIDE SEQUENCE</scope>
    <source>
        <strain evidence="1">GSL018</strain>
    </source>
</reference>
<dbReference type="EMBL" id="GBEZ01009358">
    <property type="protein sequence ID" value="JAC76223.1"/>
    <property type="molecule type" value="Transcribed_RNA"/>
</dbReference>
<dbReference type="AlphaFoldDB" id="A0A061RW93"/>
<evidence type="ECO:0000313" key="1">
    <source>
        <dbReference type="EMBL" id="JAC76223.1"/>
    </source>
</evidence>
<accession>A0A061RW93</accession>
<feature type="non-terminal residue" evidence="1">
    <location>
        <position position="42"/>
    </location>
</feature>
<proteinExistence type="predicted"/>
<organism evidence="1">
    <name type="scientific">Tetraselmis sp. GSL018</name>
    <dbReference type="NCBI Taxonomy" id="582737"/>
    <lineage>
        <taxon>Eukaryota</taxon>
        <taxon>Viridiplantae</taxon>
        <taxon>Chlorophyta</taxon>
        <taxon>core chlorophytes</taxon>
        <taxon>Chlorodendrophyceae</taxon>
        <taxon>Chlorodendrales</taxon>
        <taxon>Chlorodendraceae</taxon>
        <taxon>Tetraselmis</taxon>
    </lineage>
</organism>
<gene>
    <name evidence="1" type="ORF">TSPGSL018_20768</name>
</gene>
<sequence length="42" mass="4994">MYSRQFVTRRLFSYSLYQASARENIQPSFQCLLFGRFASLLP</sequence>
<protein>
    <submittedName>
        <fullName evidence="1">Uncharacterized protein</fullName>
    </submittedName>
</protein>
<name>A0A061RW93_9CHLO</name>